<dbReference type="GO" id="GO:0008113">
    <property type="term" value="F:peptide-methionine (S)-S-oxide reductase activity"/>
    <property type="evidence" value="ECO:0007669"/>
    <property type="project" value="UniProtKB-EC"/>
</dbReference>
<feature type="non-terminal residue" evidence="7">
    <location>
        <position position="1"/>
    </location>
</feature>
<evidence type="ECO:0000313" key="7">
    <source>
        <dbReference type="EMBL" id="EQC26704.1"/>
    </source>
</evidence>
<gene>
    <name evidence="7" type="ORF">SDRG_15435</name>
</gene>
<accession>T0PMR3</accession>
<keyword evidence="3" id="KW-0560">Oxidoreductase</keyword>
<dbReference type="PANTHER" id="PTHR42799">
    <property type="entry name" value="MITOCHONDRIAL PEPTIDE METHIONINE SULFOXIDE REDUCTASE"/>
    <property type="match status" value="1"/>
</dbReference>
<evidence type="ECO:0000256" key="3">
    <source>
        <dbReference type="ARBA" id="ARBA00023002"/>
    </source>
</evidence>
<dbReference type="GO" id="GO:0034599">
    <property type="term" value="P:cellular response to oxidative stress"/>
    <property type="evidence" value="ECO:0007669"/>
    <property type="project" value="TreeGrafter"/>
</dbReference>
<name>T0PMR3_SAPDV</name>
<feature type="domain" description="Peptide methionine sulphoxide reductase MsrA" evidence="6">
    <location>
        <begin position="18"/>
        <end position="166"/>
    </location>
</feature>
<dbReference type="EC" id="1.8.4.11" evidence="2"/>
<proteinExistence type="inferred from homology"/>
<dbReference type="InterPro" id="IPR002569">
    <property type="entry name" value="Met_Sox_Rdtase_MsrA_dom"/>
</dbReference>
<dbReference type="InterPro" id="IPR036509">
    <property type="entry name" value="Met_Sox_Rdtase_MsrA_sf"/>
</dbReference>
<organism evidence="7 8">
    <name type="scientific">Saprolegnia diclina (strain VS20)</name>
    <dbReference type="NCBI Taxonomy" id="1156394"/>
    <lineage>
        <taxon>Eukaryota</taxon>
        <taxon>Sar</taxon>
        <taxon>Stramenopiles</taxon>
        <taxon>Oomycota</taxon>
        <taxon>Saprolegniomycetes</taxon>
        <taxon>Saprolegniales</taxon>
        <taxon>Saprolegniaceae</taxon>
        <taxon>Saprolegnia</taxon>
    </lineage>
</organism>
<comment type="similarity">
    <text evidence="1">Belongs to the MsrA Met sulfoxide reductase family.</text>
</comment>
<sequence length="168" mass="19136">DTMTTFNQVALGPHEQLATFAAGEFWRAKDLIKVAGVLEAVVGYTDGKTLNPTHDEVSSGKTGHAFAVQIKFDENTVSYKKLVEAFFMTHDATDKKDTESPRRSGIYYHSDEQLNIAEAVKRDEAEKRFMMELEVQHGPAEIWTEIKYAKRFYHAQDKYQRNATANEQ</sequence>
<dbReference type="AlphaFoldDB" id="T0PMR3"/>
<dbReference type="STRING" id="1156394.T0PMR3"/>
<dbReference type="SUPFAM" id="SSF55068">
    <property type="entry name" value="Peptide methionine sulfoxide reductase"/>
    <property type="match status" value="1"/>
</dbReference>
<evidence type="ECO:0000256" key="2">
    <source>
        <dbReference type="ARBA" id="ARBA00012502"/>
    </source>
</evidence>
<dbReference type="eggNOG" id="KOG1635">
    <property type="taxonomic scope" value="Eukaryota"/>
</dbReference>
<evidence type="ECO:0000256" key="5">
    <source>
        <dbReference type="ARBA" id="ARBA00030643"/>
    </source>
</evidence>
<dbReference type="VEuPathDB" id="FungiDB:SDRG_15435"/>
<dbReference type="InParanoid" id="T0PMR3"/>
<dbReference type="EMBL" id="JH767223">
    <property type="protein sequence ID" value="EQC26704.1"/>
    <property type="molecule type" value="Genomic_DNA"/>
</dbReference>
<dbReference type="GeneID" id="19956162"/>
<dbReference type="GO" id="GO:0005737">
    <property type="term" value="C:cytoplasm"/>
    <property type="evidence" value="ECO:0007669"/>
    <property type="project" value="TreeGrafter"/>
</dbReference>
<evidence type="ECO:0000313" key="8">
    <source>
        <dbReference type="Proteomes" id="UP000030762"/>
    </source>
</evidence>
<dbReference type="Gene3D" id="3.30.1060.10">
    <property type="entry name" value="Peptide methionine sulphoxide reductase MsrA"/>
    <property type="match status" value="1"/>
</dbReference>
<keyword evidence="8" id="KW-1185">Reference proteome</keyword>
<dbReference type="InterPro" id="IPR050162">
    <property type="entry name" value="MsrA_MetSO_reductase"/>
</dbReference>
<dbReference type="OrthoDB" id="77405at2759"/>
<dbReference type="Pfam" id="PF01625">
    <property type="entry name" value="PMSR"/>
    <property type="match status" value="1"/>
</dbReference>
<evidence type="ECO:0000259" key="6">
    <source>
        <dbReference type="Pfam" id="PF01625"/>
    </source>
</evidence>
<dbReference type="PANTHER" id="PTHR42799:SF26">
    <property type="entry name" value="PEPTIDE-METHIONINE (S)-S-OXIDE REDUCTASE"/>
    <property type="match status" value="1"/>
</dbReference>
<protein>
    <recommendedName>
        <fullName evidence="2">peptide-methionine (S)-S-oxide reductase</fullName>
        <ecNumber evidence="2">1.8.4.11</ecNumber>
    </recommendedName>
    <alternativeName>
        <fullName evidence="5">Peptide-methionine (S)-S-oxide reductase</fullName>
    </alternativeName>
    <alternativeName>
        <fullName evidence="4">Protein-methionine-S-oxide reductase</fullName>
    </alternativeName>
</protein>
<dbReference type="RefSeq" id="XP_008619828.1">
    <property type="nucleotide sequence ID" value="XM_008621606.1"/>
</dbReference>
<evidence type="ECO:0000256" key="1">
    <source>
        <dbReference type="ARBA" id="ARBA00005591"/>
    </source>
</evidence>
<dbReference type="Proteomes" id="UP000030762">
    <property type="component" value="Unassembled WGS sequence"/>
</dbReference>
<reference evidence="7 8" key="1">
    <citation type="submission" date="2012-04" db="EMBL/GenBank/DDBJ databases">
        <title>The Genome Sequence of Saprolegnia declina VS20.</title>
        <authorList>
            <consortium name="The Broad Institute Genome Sequencing Platform"/>
            <person name="Russ C."/>
            <person name="Nusbaum C."/>
            <person name="Tyler B."/>
            <person name="van West P."/>
            <person name="Dieguez-Uribeondo J."/>
            <person name="de Bruijn I."/>
            <person name="Tripathy S."/>
            <person name="Jiang R."/>
            <person name="Young S.K."/>
            <person name="Zeng Q."/>
            <person name="Gargeya S."/>
            <person name="Fitzgerald M."/>
            <person name="Haas B."/>
            <person name="Abouelleil A."/>
            <person name="Alvarado L."/>
            <person name="Arachchi H.M."/>
            <person name="Berlin A."/>
            <person name="Chapman S.B."/>
            <person name="Goldberg J."/>
            <person name="Griggs A."/>
            <person name="Gujja S."/>
            <person name="Hansen M."/>
            <person name="Howarth C."/>
            <person name="Imamovic A."/>
            <person name="Larimer J."/>
            <person name="McCowen C."/>
            <person name="Montmayeur A."/>
            <person name="Murphy C."/>
            <person name="Neiman D."/>
            <person name="Pearson M."/>
            <person name="Priest M."/>
            <person name="Roberts A."/>
            <person name="Saif S."/>
            <person name="Shea T."/>
            <person name="Sisk P."/>
            <person name="Sykes S."/>
            <person name="Wortman J."/>
            <person name="Nusbaum C."/>
            <person name="Birren B."/>
        </authorList>
    </citation>
    <scope>NUCLEOTIDE SEQUENCE [LARGE SCALE GENOMIC DNA]</scope>
    <source>
        <strain evidence="7 8">VS20</strain>
    </source>
</reference>
<evidence type="ECO:0000256" key="4">
    <source>
        <dbReference type="ARBA" id="ARBA00030273"/>
    </source>
</evidence>